<reference evidence="2 3" key="1">
    <citation type="submission" date="2020-08" db="EMBL/GenBank/DDBJ databases">
        <title>Sequencing the genomes of 1000 actinobacteria strains.</title>
        <authorList>
            <person name="Klenk H.-P."/>
        </authorList>
    </citation>
    <scope>NUCLEOTIDE SEQUENCE [LARGE SCALE GENOMIC DNA]</scope>
    <source>
        <strain evidence="2 3">DSM 43582</strain>
    </source>
</reference>
<proteinExistence type="predicted"/>
<comment type="caution">
    <text evidence="2">The sequence shown here is derived from an EMBL/GenBank/DDBJ whole genome shotgun (WGS) entry which is preliminary data.</text>
</comment>
<accession>A0A7W9PES6</accession>
<feature type="region of interest" description="Disordered" evidence="1">
    <location>
        <begin position="1"/>
        <end position="30"/>
    </location>
</feature>
<dbReference type="EMBL" id="JACHIT010000001">
    <property type="protein sequence ID" value="MBB5914742.1"/>
    <property type="molecule type" value="Genomic_DNA"/>
</dbReference>
<evidence type="ECO:0000256" key="1">
    <source>
        <dbReference type="SAM" id="MobiDB-lite"/>
    </source>
</evidence>
<protein>
    <submittedName>
        <fullName evidence="2">Uncharacterized protein</fullName>
    </submittedName>
</protein>
<sequence>MSDSTAPRNISAHDASRHVHRGVGMITSATPGSHARVMKVTSPGLVIATAGGPTSIATIDGMRFVVTSPADAGCSWSAGAACATAAR</sequence>
<dbReference type="RefSeq" id="WP_157185388.1">
    <property type="nucleotide sequence ID" value="NZ_JACHIT010000001.1"/>
</dbReference>
<organism evidence="2 3">
    <name type="scientific">Nocardia transvalensis</name>
    <dbReference type="NCBI Taxonomy" id="37333"/>
    <lineage>
        <taxon>Bacteria</taxon>
        <taxon>Bacillati</taxon>
        <taxon>Actinomycetota</taxon>
        <taxon>Actinomycetes</taxon>
        <taxon>Mycobacteriales</taxon>
        <taxon>Nocardiaceae</taxon>
        <taxon>Nocardia</taxon>
    </lineage>
</organism>
<dbReference type="Proteomes" id="UP000540412">
    <property type="component" value="Unassembled WGS sequence"/>
</dbReference>
<name>A0A7W9PES6_9NOCA</name>
<keyword evidence="3" id="KW-1185">Reference proteome</keyword>
<evidence type="ECO:0000313" key="2">
    <source>
        <dbReference type="EMBL" id="MBB5914742.1"/>
    </source>
</evidence>
<evidence type="ECO:0000313" key="3">
    <source>
        <dbReference type="Proteomes" id="UP000540412"/>
    </source>
</evidence>
<dbReference type="AlphaFoldDB" id="A0A7W9PES6"/>
<gene>
    <name evidence="2" type="ORF">BJY24_003609</name>
</gene>